<comment type="catalytic activity">
    <reaction evidence="1">
        <text>Hydrolysis of (1-&gt;3)-beta-D-glucosidic linkages in (1-&gt;3)-beta-D-glucans.</text>
        <dbReference type="EC" id="3.2.1.39"/>
    </reaction>
</comment>
<dbReference type="GO" id="GO:0071555">
    <property type="term" value="P:cell wall organization"/>
    <property type="evidence" value="ECO:0007669"/>
    <property type="project" value="UniProtKB-KW"/>
</dbReference>
<feature type="domain" description="Glycosyl hydrolase family 81 C-terminal" evidence="12">
    <location>
        <begin position="611"/>
        <end position="960"/>
    </location>
</feature>
<dbReference type="PANTHER" id="PTHR31983">
    <property type="entry name" value="ENDO-1,3(4)-BETA-GLUCANASE 1"/>
    <property type="match status" value="1"/>
</dbReference>
<keyword evidence="10" id="KW-0732">Signal</keyword>
<reference evidence="13" key="1">
    <citation type="submission" date="2023-04" db="EMBL/GenBank/DDBJ databases">
        <title>Black Yeasts Isolated from many extreme environments.</title>
        <authorList>
            <person name="Coleine C."/>
            <person name="Stajich J.E."/>
            <person name="Selbmann L."/>
        </authorList>
    </citation>
    <scope>NUCLEOTIDE SEQUENCE</scope>
    <source>
        <strain evidence="13">CCFEE 5312</strain>
    </source>
</reference>
<dbReference type="InterPro" id="IPR040720">
    <property type="entry name" value="GH81_C"/>
</dbReference>
<feature type="domain" description="Glycosyl hydrolase family 81 N-terminal" evidence="11">
    <location>
        <begin position="274"/>
        <end position="599"/>
    </location>
</feature>
<keyword evidence="7" id="KW-0961">Cell wall biogenesis/degradation</keyword>
<feature type="signal peptide" evidence="10">
    <location>
        <begin position="1"/>
        <end position="20"/>
    </location>
</feature>
<dbReference type="Gene3D" id="2.70.98.30">
    <property type="entry name" value="Golgi alpha-mannosidase II, domain 4"/>
    <property type="match status" value="1"/>
</dbReference>
<evidence type="ECO:0000259" key="12">
    <source>
        <dbReference type="Pfam" id="PF17652"/>
    </source>
</evidence>
<dbReference type="PROSITE" id="PS52008">
    <property type="entry name" value="GH81"/>
    <property type="match status" value="1"/>
</dbReference>
<comment type="caution">
    <text evidence="13">The sequence shown here is derived from an EMBL/GenBank/DDBJ whole genome shotgun (WGS) entry which is preliminary data.</text>
</comment>
<dbReference type="Pfam" id="PF17652">
    <property type="entry name" value="Glyco_hydro81C"/>
    <property type="match status" value="1"/>
</dbReference>
<dbReference type="PANTHER" id="PTHR31983:SF0">
    <property type="entry name" value="GLUCAN ENDO-1,3-BETA-D-GLUCOSIDASE 2"/>
    <property type="match status" value="1"/>
</dbReference>
<organism evidence="13 14">
    <name type="scientific">Extremus antarcticus</name>
    <dbReference type="NCBI Taxonomy" id="702011"/>
    <lineage>
        <taxon>Eukaryota</taxon>
        <taxon>Fungi</taxon>
        <taxon>Dikarya</taxon>
        <taxon>Ascomycota</taxon>
        <taxon>Pezizomycotina</taxon>
        <taxon>Dothideomycetes</taxon>
        <taxon>Dothideomycetidae</taxon>
        <taxon>Mycosphaerellales</taxon>
        <taxon>Extremaceae</taxon>
        <taxon>Extremus</taxon>
    </lineage>
</organism>
<dbReference type="Pfam" id="PF03639">
    <property type="entry name" value="Glyco_hydro_81"/>
    <property type="match status" value="1"/>
</dbReference>
<sequence>MQALHMLVLIASSQISTTSALPYAVGFASTVIVHDPDCPPEEPPHYPVWPSVQGIEYTTPLTPAPHTQDHWDPTAYQINDGQVQVSYSVATEPVEVTSQSTTFLSSSEVTRFYTYTPMPRQFTSGTSTSTSTVYVTVSPQSTAVQSTATASSGVVLSETSASPPPDQSFTTSIPEGALTSLTTSEVQTVTAPQPTNTTGAVNTPLETSGNPTKQPFPSLSLRLNSTSLSLIDTATLSGVGPTANPDITSISAANIFQPIATGAPPAQIQSRSDHPVPRLGIQQQQQKLQTNKFYGNFYLGDQTAATWTHPYSVSWSAGQGQTKSYGLAVSHVERSQVTYGQKTSSDAGDSSYFANLLGIQSLVLSAVELGSGTTLTTDTLEAFSINVNLVAAGATSPSITFPLCQGMGFVTGSYNSVTPLIQSGVGIESLTYAGAVVNGTTFKYRALLTDGFVWLIYVIPKNEGYSQNSFTLVSPVSIQGPGSFGGYIQVAKVPADSADAETVYDGSAGVYATAVDISGSMAGSTGNYSLSWNKGGSVDQPLLMFALPHHLESLAGRAGITDVMLQTTTKGMATAIQADSWTLTEPDLPIDMAFNPWSPTDGDLGTLPLNVIEAINAAGTAELGQNISMQTNVGSMYYDGKALAKFAAIIYVIHDMADNATLALTGLQELQAAFAVHVDNLQNYPLVYDSAWGGVVSVSTYLSGNAGDDFGNTYYNDHHFHYGYFLYAAAVIGYLDPSWLSQGTNKDWVNMLVRDYANSVADDSYFPFSRAFDWYSGHSWAQGVFPSADGKNQESSSEDTMASYGIKMWGKIINDKNMEARGNLMLAIQARSLQHYYLYKDDNVDQPAEFIGNKAAGILFENKIHHTTYFGANVEYIQGIHMLPLMPMSTLIRTPKFVQQEWDAYSFGTYAPTLNSGWQGVLMADLAIVDPVTSYNFFSNVSGDFHYSMLDGGASQTWYLAWSAALRGSSYGTKTKRDGGAEEMRVAEKRLEGEVGW</sequence>
<keyword evidence="5" id="KW-0119">Carbohydrate metabolism</keyword>
<keyword evidence="8" id="KW-0624">Polysaccharide degradation</keyword>
<name>A0AAJ0DB32_9PEZI</name>
<evidence type="ECO:0000256" key="8">
    <source>
        <dbReference type="ARBA" id="ARBA00023326"/>
    </source>
</evidence>
<evidence type="ECO:0000256" key="9">
    <source>
        <dbReference type="SAM" id="MobiDB-lite"/>
    </source>
</evidence>
<feature type="region of interest" description="Disordered" evidence="9">
    <location>
        <begin position="186"/>
        <end position="217"/>
    </location>
</feature>
<keyword evidence="4 13" id="KW-0378">Hydrolase</keyword>
<keyword evidence="14" id="KW-1185">Reference proteome</keyword>
<evidence type="ECO:0000256" key="5">
    <source>
        <dbReference type="ARBA" id="ARBA00023277"/>
    </source>
</evidence>
<protein>
    <recommendedName>
        <fullName evidence="3">glucan endo-1,3-beta-D-glucosidase</fullName>
        <ecNumber evidence="3">3.2.1.39</ecNumber>
    </recommendedName>
</protein>
<evidence type="ECO:0000313" key="14">
    <source>
        <dbReference type="Proteomes" id="UP001271007"/>
    </source>
</evidence>
<dbReference type="InterPro" id="IPR005200">
    <property type="entry name" value="Endo-beta-glucanase"/>
</dbReference>
<dbReference type="Proteomes" id="UP001271007">
    <property type="component" value="Unassembled WGS sequence"/>
</dbReference>
<proteinExistence type="inferred from homology"/>
<dbReference type="GO" id="GO:0052861">
    <property type="term" value="F:endo-1,3(4)-beta-glucanase activity"/>
    <property type="evidence" value="ECO:0007669"/>
    <property type="project" value="InterPro"/>
</dbReference>
<evidence type="ECO:0000256" key="7">
    <source>
        <dbReference type="ARBA" id="ARBA00023316"/>
    </source>
</evidence>
<evidence type="ECO:0000313" key="13">
    <source>
        <dbReference type="EMBL" id="KAK3046715.1"/>
    </source>
</evidence>
<dbReference type="AlphaFoldDB" id="A0AAJ0DB32"/>
<evidence type="ECO:0000256" key="10">
    <source>
        <dbReference type="SAM" id="SignalP"/>
    </source>
</evidence>
<evidence type="ECO:0000256" key="2">
    <source>
        <dbReference type="ARBA" id="ARBA00010730"/>
    </source>
</evidence>
<evidence type="ECO:0000259" key="11">
    <source>
        <dbReference type="Pfam" id="PF03639"/>
    </source>
</evidence>
<comment type="similarity">
    <text evidence="2">Belongs to the glycosyl hydrolase 81 family.</text>
</comment>
<dbReference type="EMBL" id="JAWDJX010000082">
    <property type="protein sequence ID" value="KAK3046715.1"/>
    <property type="molecule type" value="Genomic_DNA"/>
</dbReference>
<dbReference type="GO" id="GO:0042973">
    <property type="term" value="F:glucan endo-1,3-beta-D-glucosidase activity"/>
    <property type="evidence" value="ECO:0007669"/>
    <property type="project" value="UniProtKB-EC"/>
</dbReference>
<feature type="chain" id="PRO_5042534215" description="glucan endo-1,3-beta-D-glucosidase" evidence="10">
    <location>
        <begin position="21"/>
        <end position="997"/>
    </location>
</feature>
<dbReference type="GO" id="GO:0000272">
    <property type="term" value="P:polysaccharide catabolic process"/>
    <property type="evidence" value="ECO:0007669"/>
    <property type="project" value="UniProtKB-KW"/>
</dbReference>
<accession>A0AAJ0DB32</accession>
<dbReference type="EC" id="3.2.1.39" evidence="3"/>
<dbReference type="GO" id="GO:0009986">
    <property type="term" value="C:cell surface"/>
    <property type="evidence" value="ECO:0007669"/>
    <property type="project" value="TreeGrafter"/>
</dbReference>
<dbReference type="InterPro" id="IPR040451">
    <property type="entry name" value="GH81_N"/>
</dbReference>
<evidence type="ECO:0000256" key="6">
    <source>
        <dbReference type="ARBA" id="ARBA00023295"/>
    </source>
</evidence>
<evidence type="ECO:0000256" key="3">
    <source>
        <dbReference type="ARBA" id="ARBA00012780"/>
    </source>
</evidence>
<dbReference type="FunFam" id="2.70.98.30:FF:000006">
    <property type="entry name" value="Endo-1,3-beta-glucanase Engl1"/>
    <property type="match status" value="1"/>
</dbReference>
<gene>
    <name evidence="13" type="primary">ACF2_2</name>
    <name evidence="13" type="ORF">LTR09_011798</name>
</gene>
<evidence type="ECO:0000256" key="4">
    <source>
        <dbReference type="ARBA" id="ARBA00022801"/>
    </source>
</evidence>
<keyword evidence="6 13" id="KW-0326">Glycosidase</keyword>
<evidence type="ECO:0000256" key="1">
    <source>
        <dbReference type="ARBA" id="ARBA00000382"/>
    </source>
</evidence>
<dbReference type="Gene3D" id="1.10.287.1170">
    <property type="entry name" value="glycoside hydrolase family 81 endo-[beta] glucanase"/>
    <property type="match status" value="1"/>
</dbReference>